<dbReference type="Proteomes" id="UP000594638">
    <property type="component" value="Unassembled WGS sequence"/>
</dbReference>
<dbReference type="OrthoDB" id="1909082at2759"/>
<dbReference type="PANTHER" id="PTHR35687">
    <property type="entry name" value="OS07G0516700 PROTEIN"/>
    <property type="match status" value="1"/>
</dbReference>
<accession>A0A8S0PML4</accession>
<sequence length="101" mass="11667">MGVLCGPYSYSRMENEDYEEVNHRRAQFLIYKVMQKADSARKPSWLKVKIFKLKVKVGKRFKSLRKSISSTVSSAKSGVCKKINCQLKAWKPLIHGMADRK</sequence>
<dbReference type="Gramene" id="OE9A062466T1">
    <property type="protein sequence ID" value="OE9A062466C1"/>
    <property type="gene ID" value="OE9A062466"/>
</dbReference>
<comment type="caution">
    <text evidence="1">The sequence shown here is derived from an EMBL/GenBank/DDBJ whole genome shotgun (WGS) entry which is preliminary data.</text>
</comment>
<dbReference type="AlphaFoldDB" id="A0A8S0PML4"/>
<gene>
    <name evidence="1" type="ORF">OLEA9_A062466</name>
</gene>
<dbReference type="PANTHER" id="PTHR35687:SF1">
    <property type="entry name" value="OS07G0516700 PROTEIN"/>
    <property type="match status" value="1"/>
</dbReference>
<dbReference type="EMBL" id="CACTIH010000122">
    <property type="protein sequence ID" value="CAA2954708.1"/>
    <property type="molecule type" value="Genomic_DNA"/>
</dbReference>
<evidence type="ECO:0000313" key="1">
    <source>
        <dbReference type="EMBL" id="CAA2954708.1"/>
    </source>
</evidence>
<reference evidence="1 2" key="1">
    <citation type="submission" date="2019-12" db="EMBL/GenBank/DDBJ databases">
        <authorList>
            <person name="Alioto T."/>
            <person name="Alioto T."/>
            <person name="Gomez Garrido J."/>
        </authorList>
    </citation>
    <scope>NUCLEOTIDE SEQUENCE [LARGE SCALE GENOMIC DNA]</scope>
</reference>
<protein>
    <submittedName>
        <fullName evidence="1">Uncharacterized protein</fullName>
    </submittedName>
</protein>
<organism evidence="1 2">
    <name type="scientific">Olea europaea subsp. europaea</name>
    <dbReference type="NCBI Taxonomy" id="158383"/>
    <lineage>
        <taxon>Eukaryota</taxon>
        <taxon>Viridiplantae</taxon>
        <taxon>Streptophyta</taxon>
        <taxon>Embryophyta</taxon>
        <taxon>Tracheophyta</taxon>
        <taxon>Spermatophyta</taxon>
        <taxon>Magnoliopsida</taxon>
        <taxon>eudicotyledons</taxon>
        <taxon>Gunneridae</taxon>
        <taxon>Pentapetalae</taxon>
        <taxon>asterids</taxon>
        <taxon>lamiids</taxon>
        <taxon>Lamiales</taxon>
        <taxon>Oleaceae</taxon>
        <taxon>Oleeae</taxon>
        <taxon>Olea</taxon>
    </lineage>
</organism>
<evidence type="ECO:0000313" key="2">
    <source>
        <dbReference type="Proteomes" id="UP000594638"/>
    </source>
</evidence>
<name>A0A8S0PML4_OLEEU</name>
<keyword evidence="2" id="KW-1185">Reference proteome</keyword>
<proteinExistence type="predicted"/>